<comment type="similarity">
    <text evidence="1 7">Belongs to the Lgt family.</text>
</comment>
<comment type="subcellular location">
    <subcellularLocation>
        <location evidence="7">Cell membrane</location>
        <topology evidence="7">Multi-pass membrane protein</topology>
    </subcellularLocation>
</comment>
<dbReference type="InterPro" id="IPR001640">
    <property type="entry name" value="Lgt"/>
</dbReference>
<dbReference type="OrthoDB" id="871140at2"/>
<feature type="transmembrane region" description="Helical" evidence="7">
    <location>
        <begin position="22"/>
        <end position="42"/>
    </location>
</feature>
<dbReference type="NCBIfam" id="TIGR00544">
    <property type="entry name" value="lgt"/>
    <property type="match status" value="1"/>
</dbReference>
<evidence type="ECO:0000256" key="6">
    <source>
        <dbReference type="ARBA" id="ARBA00023136"/>
    </source>
</evidence>
<dbReference type="EC" id="2.5.1.145" evidence="7"/>
<dbReference type="GO" id="GO:0005886">
    <property type="term" value="C:plasma membrane"/>
    <property type="evidence" value="ECO:0007669"/>
    <property type="project" value="UniProtKB-SubCell"/>
</dbReference>
<feature type="transmembrane region" description="Helical" evidence="7">
    <location>
        <begin position="133"/>
        <end position="151"/>
    </location>
</feature>
<keyword evidence="9" id="KW-1185">Reference proteome</keyword>
<feature type="binding site" evidence="7">
    <location>
        <position position="146"/>
    </location>
    <ligand>
        <name>a 1,2-diacyl-sn-glycero-3-phospho-(1'-sn-glycerol)</name>
        <dbReference type="ChEBI" id="CHEBI:64716"/>
    </ligand>
</feature>
<keyword evidence="4 7" id="KW-0812">Transmembrane</keyword>
<dbReference type="PANTHER" id="PTHR30589">
    <property type="entry name" value="PROLIPOPROTEIN DIACYLGLYCERYL TRANSFERASE"/>
    <property type="match status" value="1"/>
</dbReference>
<dbReference type="UniPathway" id="UPA00664"/>
<evidence type="ECO:0000256" key="3">
    <source>
        <dbReference type="ARBA" id="ARBA00022679"/>
    </source>
</evidence>
<protein>
    <recommendedName>
        <fullName evidence="7">Phosphatidylglycerol--prolipoprotein diacylglyceryl transferase</fullName>
        <ecNumber evidence="7">2.5.1.145</ecNumber>
    </recommendedName>
</protein>
<evidence type="ECO:0000256" key="5">
    <source>
        <dbReference type="ARBA" id="ARBA00022989"/>
    </source>
</evidence>
<evidence type="ECO:0000256" key="2">
    <source>
        <dbReference type="ARBA" id="ARBA00022475"/>
    </source>
</evidence>
<dbReference type="GO" id="GO:0008961">
    <property type="term" value="F:phosphatidylglycerol-prolipoprotein diacylglyceryl transferase activity"/>
    <property type="evidence" value="ECO:0007669"/>
    <property type="project" value="UniProtKB-UniRule"/>
</dbReference>
<dbReference type="Proteomes" id="UP000254575">
    <property type="component" value="Unassembled WGS sequence"/>
</dbReference>
<keyword evidence="6 7" id="KW-0472">Membrane</keyword>
<gene>
    <name evidence="7 8" type="primary">lgt</name>
    <name evidence="8" type="ORF">NCTC10717_02102</name>
</gene>
<keyword evidence="8" id="KW-0449">Lipoprotein</keyword>
<dbReference type="Pfam" id="PF01790">
    <property type="entry name" value="LGT"/>
    <property type="match status" value="1"/>
</dbReference>
<keyword evidence="3 7" id="KW-0808">Transferase</keyword>
<comment type="pathway">
    <text evidence="7">Protein modification; lipoprotein biosynthesis (diacylglyceryl transfer).</text>
</comment>
<feature type="transmembrane region" description="Helical" evidence="7">
    <location>
        <begin position="101"/>
        <end position="121"/>
    </location>
</feature>
<comment type="catalytic activity">
    <reaction evidence="7">
        <text>L-cysteinyl-[prolipoprotein] + a 1,2-diacyl-sn-glycero-3-phospho-(1'-sn-glycerol) = an S-1,2-diacyl-sn-glyceryl-L-cysteinyl-[prolipoprotein] + sn-glycerol 1-phosphate + H(+)</text>
        <dbReference type="Rhea" id="RHEA:56712"/>
        <dbReference type="Rhea" id="RHEA-COMP:14679"/>
        <dbReference type="Rhea" id="RHEA-COMP:14680"/>
        <dbReference type="ChEBI" id="CHEBI:15378"/>
        <dbReference type="ChEBI" id="CHEBI:29950"/>
        <dbReference type="ChEBI" id="CHEBI:57685"/>
        <dbReference type="ChEBI" id="CHEBI:64716"/>
        <dbReference type="ChEBI" id="CHEBI:140658"/>
        <dbReference type="EC" id="2.5.1.145"/>
    </reaction>
</comment>
<dbReference type="RefSeq" id="WP_115219197.1">
    <property type="nucleotide sequence ID" value="NZ_UHIA01000004.1"/>
</dbReference>
<keyword evidence="8" id="KW-0328">Glycosyltransferase</keyword>
<keyword evidence="2 7" id="KW-1003">Cell membrane</keyword>
<dbReference type="GO" id="GO:0042158">
    <property type="term" value="P:lipoprotein biosynthetic process"/>
    <property type="evidence" value="ECO:0007669"/>
    <property type="project" value="UniProtKB-UniRule"/>
</dbReference>
<evidence type="ECO:0000256" key="1">
    <source>
        <dbReference type="ARBA" id="ARBA00007150"/>
    </source>
</evidence>
<organism evidence="8 9">
    <name type="scientific">Suttonella indologenes</name>
    <dbReference type="NCBI Taxonomy" id="13276"/>
    <lineage>
        <taxon>Bacteria</taxon>
        <taxon>Pseudomonadati</taxon>
        <taxon>Pseudomonadota</taxon>
        <taxon>Gammaproteobacteria</taxon>
        <taxon>Cardiobacteriales</taxon>
        <taxon>Cardiobacteriaceae</taxon>
        <taxon>Suttonella</taxon>
    </lineage>
</organism>
<dbReference type="AlphaFoldDB" id="A0A380N3I1"/>
<comment type="function">
    <text evidence="7">Catalyzes the transfer of the diacylglyceryl group from phosphatidylglycerol to the sulfhydryl group of the N-terminal cysteine of a prolipoprotein, the first step in the formation of mature lipoproteins.</text>
</comment>
<dbReference type="EMBL" id="UHIA01000004">
    <property type="protein sequence ID" value="SUO98357.1"/>
    <property type="molecule type" value="Genomic_DNA"/>
</dbReference>
<dbReference type="PANTHER" id="PTHR30589:SF0">
    <property type="entry name" value="PHOSPHATIDYLGLYCEROL--PROLIPOPROTEIN DIACYLGLYCERYL TRANSFERASE"/>
    <property type="match status" value="1"/>
</dbReference>
<evidence type="ECO:0000256" key="7">
    <source>
        <dbReference type="HAMAP-Rule" id="MF_01147"/>
    </source>
</evidence>
<sequence>MALQHPQIDPVIFALGPIKPTWYGLMYVLGFSLGYLLGVYYAKRRPALGWDKDQLGDLLFWLMLGTILGGRLGYVLFYVLVPYGIDILIKDPMLPLRIWDGGMSFHGGLLGVTIACIGYAYKYERKILDIGDFIAPLVTIGLFFGRIGNFINGELWGRPTDVAWGMVFPSAGDHLVRHPSQLYQAAWEGLLLFIVLNLYARRPRYRGQTTGLFLLLYAVGRFLSEFVREKDAQMSFYFGMTMGQLLCLPMALIGLYLWLRPQSAPPKPYSLSAD</sequence>
<accession>A0A380N3I1</accession>
<feature type="transmembrane region" description="Helical" evidence="7">
    <location>
        <begin position="236"/>
        <end position="259"/>
    </location>
</feature>
<dbReference type="PROSITE" id="PS01311">
    <property type="entry name" value="LGT"/>
    <property type="match status" value="1"/>
</dbReference>
<reference evidence="8 9" key="1">
    <citation type="submission" date="2018-06" db="EMBL/GenBank/DDBJ databases">
        <authorList>
            <consortium name="Pathogen Informatics"/>
            <person name="Doyle S."/>
        </authorList>
    </citation>
    <scope>NUCLEOTIDE SEQUENCE [LARGE SCALE GENOMIC DNA]</scope>
    <source>
        <strain evidence="8 9">NCTC10717</strain>
    </source>
</reference>
<name>A0A380N3I1_9GAMM</name>
<dbReference type="HAMAP" id="MF_01147">
    <property type="entry name" value="Lgt"/>
    <property type="match status" value="1"/>
</dbReference>
<evidence type="ECO:0000313" key="8">
    <source>
        <dbReference type="EMBL" id="SUO98357.1"/>
    </source>
</evidence>
<evidence type="ECO:0000256" key="4">
    <source>
        <dbReference type="ARBA" id="ARBA00022692"/>
    </source>
</evidence>
<evidence type="ECO:0000313" key="9">
    <source>
        <dbReference type="Proteomes" id="UP000254575"/>
    </source>
</evidence>
<feature type="transmembrane region" description="Helical" evidence="7">
    <location>
        <begin position="58"/>
        <end position="81"/>
    </location>
</feature>
<feature type="transmembrane region" description="Helical" evidence="7">
    <location>
        <begin position="182"/>
        <end position="200"/>
    </location>
</feature>
<keyword evidence="5 7" id="KW-1133">Transmembrane helix</keyword>
<proteinExistence type="inferred from homology"/>